<accession>A0A8J5SM58</accession>
<evidence type="ECO:0000313" key="2">
    <source>
        <dbReference type="Proteomes" id="UP000729402"/>
    </source>
</evidence>
<proteinExistence type="predicted"/>
<organism evidence="1 2">
    <name type="scientific">Zizania palustris</name>
    <name type="common">Northern wild rice</name>
    <dbReference type="NCBI Taxonomy" id="103762"/>
    <lineage>
        <taxon>Eukaryota</taxon>
        <taxon>Viridiplantae</taxon>
        <taxon>Streptophyta</taxon>
        <taxon>Embryophyta</taxon>
        <taxon>Tracheophyta</taxon>
        <taxon>Spermatophyta</taxon>
        <taxon>Magnoliopsida</taxon>
        <taxon>Liliopsida</taxon>
        <taxon>Poales</taxon>
        <taxon>Poaceae</taxon>
        <taxon>BOP clade</taxon>
        <taxon>Oryzoideae</taxon>
        <taxon>Oryzeae</taxon>
        <taxon>Zizaniinae</taxon>
        <taxon>Zizania</taxon>
    </lineage>
</organism>
<gene>
    <name evidence="1" type="ORF">GUJ93_ZPchr0006g44180</name>
</gene>
<name>A0A8J5SM58_ZIZPA</name>
<dbReference type="EMBL" id="JAAALK010000283">
    <property type="protein sequence ID" value="KAG8072267.1"/>
    <property type="molecule type" value="Genomic_DNA"/>
</dbReference>
<dbReference type="Proteomes" id="UP000729402">
    <property type="component" value="Unassembled WGS sequence"/>
</dbReference>
<sequence length="88" mass="9864">MSALQGLFPWKKRAVAQVTGCRSCAAHCSIAEAMLQSAEKLHPSRPSFHRTDASNGDSPWEFEDLKIEEINIKPIYHYRVPIQARSPG</sequence>
<keyword evidence="2" id="KW-1185">Reference proteome</keyword>
<dbReference type="AlphaFoldDB" id="A0A8J5SM58"/>
<reference evidence="1" key="1">
    <citation type="journal article" date="2021" name="bioRxiv">
        <title>Whole Genome Assembly and Annotation of Northern Wild Rice, Zizania palustris L., Supports a Whole Genome Duplication in the Zizania Genus.</title>
        <authorList>
            <person name="Haas M."/>
            <person name="Kono T."/>
            <person name="Macchietto M."/>
            <person name="Millas R."/>
            <person name="McGilp L."/>
            <person name="Shao M."/>
            <person name="Duquette J."/>
            <person name="Hirsch C.N."/>
            <person name="Kimball J."/>
        </authorList>
    </citation>
    <scope>NUCLEOTIDE SEQUENCE</scope>
    <source>
        <tissue evidence="1">Fresh leaf tissue</tissue>
    </source>
</reference>
<protein>
    <submittedName>
        <fullName evidence="1">Uncharacterized protein</fullName>
    </submittedName>
</protein>
<evidence type="ECO:0000313" key="1">
    <source>
        <dbReference type="EMBL" id="KAG8072267.1"/>
    </source>
</evidence>
<comment type="caution">
    <text evidence="1">The sequence shown here is derived from an EMBL/GenBank/DDBJ whole genome shotgun (WGS) entry which is preliminary data.</text>
</comment>
<reference evidence="1" key="2">
    <citation type="submission" date="2021-02" db="EMBL/GenBank/DDBJ databases">
        <authorList>
            <person name="Kimball J.A."/>
            <person name="Haas M.W."/>
            <person name="Macchietto M."/>
            <person name="Kono T."/>
            <person name="Duquette J."/>
            <person name="Shao M."/>
        </authorList>
    </citation>
    <scope>NUCLEOTIDE SEQUENCE</scope>
    <source>
        <tissue evidence="1">Fresh leaf tissue</tissue>
    </source>
</reference>